<feature type="active site" evidence="6">
    <location>
        <position position="142"/>
    </location>
</feature>
<evidence type="ECO:0000256" key="7">
    <source>
        <dbReference type="SAM" id="MobiDB-lite"/>
    </source>
</evidence>
<gene>
    <name evidence="6" type="primary">def</name>
    <name evidence="8" type="ORF">DFJ68_1064</name>
</gene>
<comment type="similarity">
    <text evidence="1 6">Belongs to the polypeptide deformylase family.</text>
</comment>
<evidence type="ECO:0000256" key="6">
    <source>
        <dbReference type="HAMAP-Rule" id="MF_00163"/>
    </source>
</evidence>
<accession>A0A495XT02</accession>
<dbReference type="InterPro" id="IPR036821">
    <property type="entry name" value="Peptide_deformylase_sf"/>
</dbReference>
<feature type="binding site" evidence="6">
    <location>
        <position position="99"/>
    </location>
    <ligand>
        <name>Fe cation</name>
        <dbReference type="ChEBI" id="CHEBI:24875"/>
    </ligand>
</feature>
<keyword evidence="4 6" id="KW-0648">Protein biosynthesis</keyword>
<dbReference type="Proteomes" id="UP000278440">
    <property type="component" value="Unassembled WGS sequence"/>
</dbReference>
<dbReference type="HAMAP" id="MF_00163">
    <property type="entry name" value="Pep_deformylase"/>
    <property type="match status" value="1"/>
</dbReference>
<dbReference type="PANTHER" id="PTHR10458">
    <property type="entry name" value="PEPTIDE DEFORMYLASE"/>
    <property type="match status" value="1"/>
</dbReference>
<dbReference type="CDD" id="cd00487">
    <property type="entry name" value="Pep_deformylase"/>
    <property type="match status" value="1"/>
</dbReference>
<reference evidence="8 9" key="1">
    <citation type="submission" date="2018-10" db="EMBL/GenBank/DDBJ databases">
        <title>Sequencing the genomes of 1000 actinobacteria strains.</title>
        <authorList>
            <person name="Klenk H.-P."/>
        </authorList>
    </citation>
    <scope>NUCLEOTIDE SEQUENCE [LARGE SCALE GENOMIC DNA]</scope>
    <source>
        <strain evidence="8 9">DSM 44267</strain>
    </source>
</reference>
<feature type="compositionally biased region" description="Acidic residues" evidence="7">
    <location>
        <begin position="183"/>
        <end position="197"/>
    </location>
</feature>
<dbReference type="Pfam" id="PF01327">
    <property type="entry name" value="Pep_deformylase"/>
    <property type="match status" value="1"/>
</dbReference>
<dbReference type="AlphaFoldDB" id="A0A495XT02"/>
<evidence type="ECO:0000256" key="4">
    <source>
        <dbReference type="ARBA" id="ARBA00022917"/>
    </source>
</evidence>
<keyword evidence="5 6" id="KW-0408">Iron</keyword>
<evidence type="ECO:0000313" key="8">
    <source>
        <dbReference type="EMBL" id="RKT77640.1"/>
    </source>
</evidence>
<comment type="caution">
    <text evidence="8">The sequence shown here is derived from an EMBL/GenBank/DDBJ whole genome shotgun (WGS) entry which is preliminary data.</text>
</comment>
<dbReference type="NCBIfam" id="NF001159">
    <property type="entry name" value="PRK00150.1-3"/>
    <property type="match status" value="1"/>
</dbReference>
<keyword evidence="2 6" id="KW-0479">Metal-binding</keyword>
<dbReference type="InterPro" id="IPR023635">
    <property type="entry name" value="Peptide_deformylase"/>
</dbReference>
<dbReference type="PANTHER" id="PTHR10458:SF2">
    <property type="entry name" value="PEPTIDE DEFORMYLASE, MITOCHONDRIAL"/>
    <property type="match status" value="1"/>
</dbReference>
<sequence>MTVRPIVITGEPVLHRSAALVTELDDALRTLVADMHETNVAANGVGLAAPQIGVGLRVFVWKMANDDGVPEEGHVINPTVTTSKIPQERPDPREETEGCLSVPGESFALKRAERAHVVGLDVDGGRVEFDATGWFARCMQHEYDHLNGTLYVDRLDERQGKKARKAVKRNGWGRPGHSWLPGVDEDPFGHDEDDDASAGDHADAGDDARAGGARSGSHADELIG</sequence>
<dbReference type="GO" id="GO:0006412">
    <property type="term" value="P:translation"/>
    <property type="evidence" value="ECO:0007669"/>
    <property type="project" value="UniProtKB-UniRule"/>
</dbReference>
<feature type="compositionally biased region" description="Basic and acidic residues" evidence="7">
    <location>
        <begin position="198"/>
        <end position="209"/>
    </location>
</feature>
<evidence type="ECO:0000256" key="5">
    <source>
        <dbReference type="ARBA" id="ARBA00023004"/>
    </source>
</evidence>
<dbReference type="GO" id="GO:0046872">
    <property type="term" value="F:metal ion binding"/>
    <property type="evidence" value="ECO:0007669"/>
    <property type="project" value="UniProtKB-KW"/>
</dbReference>
<feature type="binding site" evidence="6">
    <location>
        <position position="141"/>
    </location>
    <ligand>
        <name>Fe cation</name>
        <dbReference type="ChEBI" id="CHEBI:24875"/>
    </ligand>
</feature>
<feature type="binding site" evidence="6">
    <location>
        <position position="145"/>
    </location>
    <ligand>
        <name>Fe cation</name>
        <dbReference type="ChEBI" id="CHEBI:24875"/>
    </ligand>
</feature>
<evidence type="ECO:0000256" key="2">
    <source>
        <dbReference type="ARBA" id="ARBA00022723"/>
    </source>
</evidence>
<comment type="catalytic activity">
    <reaction evidence="6">
        <text>N-terminal N-formyl-L-methionyl-[peptide] + H2O = N-terminal L-methionyl-[peptide] + formate</text>
        <dbReference type="Rhea" id="RHEA:24420"/>
        <dbReference type="Rhea" id="RHEA-COMP:10639"/>
        <dbReference type="Rhea" id="RHEA-COMP:10640"/>
        <dbReference type="ChEBI" id="CHEBI:15377"/>
        <dbReference type="ChEBI" id="CHEBI:15740"/>
        <dbReference type="ChEBI" id="CHEBI:49298"/>
        <dbReference type="ChEBI" id="CHEBI:64731"/>
        <dbReference type="EC" id="3.5.1.88"/>
    </reaction>
</comment>
<keyword evidence="9" id="KW-1185">Reference proteome</keyword>
<dbReference type="GO" id="GO:0042586">
    <property type="term" value="F:peptide deformylase activity"/>
    <property type="evidence" value="ECO:0007669"/>
    <property type="project" value="UniProtKB-UniRule"/>
</dbReference>
<protein>
    <recommendedName>
        <fullName evidence="6">Peptide deformylase</fullName>
        <shortName evidence="6">PDF</shortName>
        <ecNumber evidence="6">3.5.1.88</ecNumber>
    </recommendedName>
    <alternativeName>
        <fullName evidence="6">Polypeptide deformylase</fullName>
    </alternativeName>
</protein>
<dbReference type="SUPFAM" id="SSF56420">
    <property type="entry name" value="Peptide deformylase"/>
    <property type="match status" value="1"/>
</dbReference>
<dbReference type="NCBIfam" id="TIGR00079">
    <property type="entry name" value="pept_deformyl"/>
    <property type="match status" value="1"/>
</dbReference>
<dbReference type="EMBL" id="RBXT01000001">
    <property type="protein sequence ID" value="RKT77640.1"/>
    <property type="molecule type" value="Genomic_DNA"/>
</dbReference>
<comment type="cofactor">
    <cofactor evidence="6">
        <name>Fe(2+)</name>
        <dbReference type="ChEBI" id="CHEBI:29033"/>
    </cofactor>
    <text evidence="6">Binds 1 Fe(2+) ion.</text>
</comment>
<organism evidence="8 9">
    <name type="scientific">Terracoccus luteus</name>
    <dbReference type="NCBI Taxonomy" id="53356"/>
    <lineage>
        <taxon>Bacteria</taxon>
        <taxon>Bacillati</taxon>
        <taxon>Actinomycetota</taxon>
        <taxon>Actinomycetes</taxon>
        <taxon>Micrococcales</taxon>
        <taxon>Intrasporangiaceae</taxon>
        <taxon>Terracoccus</taxon>
    </lineage>
</organism>
<evidence type="ECO:0000256" key="3">
    <source>
        <dbReference type="ARBA" id="ARBA00022801"/>
    </source>
</evidence>
<dbReference type="Gene3D" id="3.90.45.10">
    <property type="entry name" value="Peptide deformylase"/>
    <property type="match status" value="1"/>
</dbReference>
<proteinExistence type="inferred from homology"/>
<feature type="region of interest" description="Disordered" evidence="7">
    <location>
        <begin position="162"/>
        <end position="224"/>
    </location>
</feature>
<keyword evidence="3 6" id="KW-0378">Hydrolase</keyword>
<evidence type="ECO:0000313" key="9">
    <source>
        <dbReference type="Proteomes" id="UP000278440"/>
    </source>
</evidence>
<evidence type="ECO:0000256" key="1">
    <source>
        <dbReference type="ARBA" id="ARBA00010759"/>
    </source>
</evidence>
<dbReference type="OrthoDB" id="9804313at2"/>
<dbReference type="EC" id="3.5.1.88" evidence="6"/>
<dbReference type="PRINTS" id="PR01576">
    <property type="entry name" value="PDEFORMYLASE"/>
</dbReference>
<comment type="function">
    <text evidence="6">Removes the formyl group from the N-terminal Met of newly synthesized proteins. Requires at least a dipeptide for an efficient rate of reaction. N-terminal L-methionine is a prerequisite for activity but the enzyme has broad specificity at other positions.</text>
</comment>
<dbReference type="RefSeq" id="WP_121031623.1">
    <property type="nucleotide sequence ID" value="NZ_RBXT01000001.1"/>
</dbReference>
<name>A0A495XT02_9MICO</name>